<dbReference type="AlphaFoldDB" id="A0A225NNL4"/>
<dbReference type="RefSeq" id="WP_088649166.1">
    <property type="nucleotide sequence ID" value="NZ_AQQR01000002.1"/>
</dbReference>
<evidence type="ECO:0000256" key="1">
    <source>
        <dbReference type="SAM" id="SignalP"/>
    </source>
</evidence>
<comment type="caution">
    <text evidence="2">The sequence shown here is derived from an EMBL/GenBank/DDBJ whole genome shotgun (WGS) entry which is preliminary data.</text>
</comment>
<sequence length="185" mass="19593">MRRSFLAVSVLSLSAALPAHADDVTDALQNAITSYEEGDIGYAMEELDYAKQLMASMKADALTGFLPEAPDGWTREVNTEMGAGLAMMGGGTGAEADYSSDSGSFTITLMADNPMVAGMAAALGNAGAMGAKIERVGREKFMVQDSEITGLIDKRILVQAKGDDIDMMLDLLKSMDFKSLADFGR</sequence>
<keyword evidence="1" id="KW-0732">Signal</keyword>
<keyword evidence="3" id="KW-1185">Reference proteome</keyword>
<dbReference type="OrthoDB" id="7265885at2"/>
<reference evidence="2 3" key="1">
    <citation type="submission" date="2013-04" db="EMBL/GenBank/DDBJ databases">
        <title>Oceanicola sp. 22II1-22F33 Genome Sequencing.</title>
        <authorList>
            <person name="Lai Q."/>
            <person name="Li G."/>
            <person name="Shao Z."/>
        </authorList>
    </citation>
    <scope>NUCLEOTIDE SEQUENCE [LARGE SCALE GENOMIC DNA]</scope>
    <source>
        <strain evidence="2 3">22II1-22F33</strain>
    </source>
</reference>
<protein>
    <submittedName>
        <fullName evidence="2">Uncharacterized protein</fullName>
    </submittedName>
</protein>
<dbReference type="Proteomes" id="UP000215377">
    <property type="component" value="Unassembled WGS sequence"/>
</dbReference>
<name>A0A225NNL4_9RHOB</name>
<evidence type="ECO:0000313" key="2">
    <source>
        <dbReference type="EMBL" id="OWU75973.1"/>
    </source>
</evidence>
<evidence type="ECO:0000313" key="3">
    <source>
        <dbReference type="Proteomes" id="UP000215377"/>
    </source>
</evidence>
<feature type="signal peptide" evidence="1">
    <location>
        <begin position="1"/>
        <end position="21"/>
    </location>
</feature>
<dbReference type="EMBL" id="AQQR01000002">
    <property type="protein sequence ID" value="OWU75973.1"/>
    <property type="molecule type" value="Genomic_DNA"/>
</dbReference>
<accession>A0A225NNL4</accession>
<organism evidence="2 3">
    <name type="scientific">Marinibacterium profundimaris</name>
    <dbReference type="NCBI Taxonomy" id="1679460"/>
    <lineage>
        <taxon>Bacteria</taxon>
        <taxon>Pseudomonadati</taxon>
        <taxon>Pseudomonadota</taxon>
        <taxon>Alphaproteobacteria</taxon>
        <taxon>Rhodobacterales</taxon>
        <taxon>Paracoccaceae</taxon>
        <taxon>Marinibacterium</taxon>
    </lineage>
</organism>
<feature type="chain" id="PRO_5013211538" evidence="1">
    <location>
        <begin position="22"/>
        <end position="185"/>
    </location>
</feature>
<proteinExistence type="predicted"/>
<gene>
    <name evidence="2" type="ORF">ATO3_07305</name>
</gene>